<accession>A0ABN6PMM6</accession>
<keyword evidence="1" id="KW-0597">Phosphoprotein</keyword>
<reference evidence="7" key="1">
    <citation type="submission" date="2022-04" db="EMBL/GenBank/DDBJ databases">
        <title>Whole genome sequence of Sphaerotilus sp. FB-5.</title>
        <authorList>
            <person name="Takeda M."/>
            <person name="Narihara S."/>
            <person name="Akimoto M."/>
            <person name="Akimoto R."/>
            <person name="Nishiyashiki S."/>
            <person name="Murakami T."/>
        </authorList>
    </citation>
    <scope>NUCLEOTIDE SEQUENCE</scope>
    <source>
        <strain evidence="7">FB-5</strain>
    </source>
</reference>
<dbReference type="InterPro" id="IPR051813">
    <property type="entry name" value="HepT_RNase_toxin"/>
</dbReference>
<evidence type="ECO:0000313" key="7">
    <source>
        <dbReference type="EMBL" id="BDI04812.1"/>
    </source>
</evidence>
<keyword evidence="3" id="KW-0540">Nuclease</keyword>
<comment type="similarity">
    <text evidence="6">Belongs to the HepT RNase toxin family.</text>
</comment>
<keyword evidence="4" id="KW-0547">Nucleotide-binding</keyword>
<dbReference type="PANTHER" id="PTHR34139">
    <property type="entry name" value="UPF0331 PROTEIN MJ0127"/>
    <property type="match status" value="1"/>
</dbReference>
<dbReference type="InterPro" id="IPR037038">
    <property type="entry name" value="HepT-like_sf"/>
</dbReference>
<name>A0ABN6PMM6_9BURK</name>
<dbReference type="Pfam" id="PF01934">
    <property type="entry name" value="HepT-like"/>
    <property type="match status" value="1"/>
</dbReference>
<protein>
    <submittedName>
        <fullName evidence="7">Antitoxin</fullName>
    </submittedName>
</protein>
<evidence type="ECO:0000313" key="8">
    <source>
        <dbReference type="Proteomes" id="UP001057498"/>
    </source>
</evidence>
<dbReference type="InterPro" id="IPR008201">
    <property type="entry name" value="HepT-like"/>
</dbReference>
<sequence length="113" mass="12139">MAPDAAALLWDAHAAAQAVCGFVRGRSFSDYLADPMLSAAVERKLEIVGEALNQLRKVDAATAAQIPELNAAVGLRNILIHAYGSVDHRLVWDVATAHLPELMARIERLLGTP</sequence>
<dbReference type="RefSeq" id="WP_251972904.1">
    <property type="nucleotide sequence ID" value="NZ_AP025730.1"/>
</dbReference>
<proteinExistence type="inferred from homology"/>
<evidence type="ECO:0000256" key="4">
    <source>
        <dbReference type="ARBA" id="ARBA00022741"/>
    </source>
</evidence>
<dbReference type="EMBL" id="AP025730">
    <property type="protein sequence ID" value="BDI04812.1"/>
    <property type="molecule type" value="Genomic_DNA"/>
</dbReference>
<evidence type="ECO:0000256" key="1">
    <source>
        <dbReference type="ARBA" id="ARBA00022553"/>
    </source>
</evidence>
<dbReference type="Gene3D" id="1.20.120.580">
    <property type="entry name" value="bsu32300-like"/>
    <property type="match status" value="1"/>
</dbReference>
<keyword evidence="8" id="KW-1185">Reference proteome</keyword>
<evidence type="ECO:0000256" key="6">
    <source>
        <dbReference type="ARBA" id="ARBA00024207"/>
    </source>
</evidence>
<dbReference type="PANTHER" id="PTHR34139:SF1">
    <property type="entry name" value="RNASE MJ1380-RELATED"/>
    <property type="match status" value="1"/>
</dbReference>
<dbReference type="Proteomes" id="UP001057498">
    <property type="component" value="Chromosome"/>
</dbReference>
<organism evidence="7 8">
    <name type="scientific">Sphaerotilus microaerophilus</name>
    <dbReference type="NCBI Taxonomy" id="2914710"/>
    <lineage>
        <taxon>Bacteria</taxon>
        <taxon>Pseudomonadati</taxon>
        <taxon>Pseudomonadota</taxon>
        <taxon>Betaproteobacteria</taxon>
        <taxon>Burkholderiales</taxon>
        <taxon>Sphaerotilaceae</taxon>
        <taxon>Sphaerotilus</taxon>
    </lineage>
</organism>
<evidence type="ECO:0000256" key="5">
    <source>
        <dbReference type="ARBA" id="ARBA00022801"/>
    </source>
</evidence>
<evidence type="ECO:0000256" key="2">
    <source>
        <dbReference type="ARBA" id="ARBA00022649"/>
    </source>
</evidence>
<keyword evidence="5" id="KW-0378">Hydrolase</keyword>
<gene>
    <name evidence="7" type="ORF">CATMQ487_17820</name>
</gene>
<keyword evidence="2" id="KW-1277">Toxin-antitoxin system</keyword>
<evidence type="ECO:0000256" key="3">
    <source>
        <dbReference type="ARBA" id="ARBA00022722"/>
    </source>
</evidence>